<dbReference type="Proteomes" id="UP000199021">
    <property type="component" value="Unassembled WGS sequence"/>
</dbReference>
<reference evidence="2" key="1">
    <citation type="submission" date="2016-10" db="EMBL/GenBank/DDBJ databases">
        <authorList>
            <person name="Varghese N."/>
            <person name="Submissions S."/>
        </authorList>
    </citation>
    <scope>NUCLEOTIDE SEQUENCE [LARGE SCALE GENOMIC DNA]</scope>
    <source>
        <strain evidence="2">DSM 24740</strain>
    </source>
</reference>
<dbReference type="InterPro" id="IPR025591">
    <property type="entry name" value="RloB"/>
</dbReference>
<dbReference type="Pfam" id="PF13707">
    <property type="entry name" value="RloB"/>
    <property type="match status" value="1"/>
</dbReference>
<accession>A0A1H8ZSK8</accession>
<dbReference type="AlphaFoldDB" id="A0A1H8ZSK8"/>
<dbReference type="InParanoid" id="A0A1H8ZSK8"/>
<organism evidence="1 2">
    <name type="scientific">Neolewinella agarilytica</name>
    <dbReference type="NCBI Taxonomy" id="478744"/>
    <lineage>
        <taxon>Bacteria</taxon>
        <taxon>Pseudomonadati</taxon>
        <taxon>Bacteroidota</taxon>
        <taxon>Saprospiria</taxon>
        <taxon>Saprospirales</taxon>
        <taxon>Lewinellaceae</taxon>
        <taxon>Neolewinella</taxon>
    </lineage>
</organism>
<dbReference type="EMBL" id="FOFB01000001">
    <property type="protein sequence ID" value="SEP67261.1"/>
    <property type="molecule type" value="Genomic_DNA"/>
</dbReference>
<sequence length="199" mass="22805">MSKRRGYKRTGGAFRDRRTFVIVTEGAVTEVDYFTRLAAQQRRVMVKVLPPTDRTSSAPVHALRRAVEFVTKGQLEPDDQLWIVLDTDRWGDKQLMEVRRACDDKGWGLTISNPCFELWLYLHYEDLPENFSGGSQNMKAALKEVCQANNGYQVDDALNNLPKAIERAIALDSRTDLLLPPRNVTQVYRLARAIQNFME</sequence>
<evidence type="ECO:0000313" key="1">
    <source>
        <dbReference type="EMBL" id="SEP67261.1"/>
    </source>
</evidence>
<dbReference type="RefSeq" id="WP_090165131.1">
    <property type="nucleotide sequence ID" value="NZ_FOFB01000001.1"/>
</dbReference>
<protein>
    <submittedName>
        <fullName evidence="1">RloB-like protein</fullName>
    </submittedName>
</protein>
<keyword evidence="2" id="KW-1185">Reference proteome</keyword>
<gene>
    <name evidence="1" type="ORF">SAMN05444359_101429</name>
</gene>
<dbReference type="OrthoDB" id="9796523at2"/>
<name>A0A1H8ZSK8_9BACT</name>
<proteinExistence type="predicted"/>
<evidence type="ECO:0000313" key="2">
    <source>
        <dbReference type="Proteomes" id="UP000199021"/>
    </source>
</evidence>
<dbReference type="STRING" id="478744.SAMN05444359_101429"/>